<proteinExistence type="predicted"/>
<evidence type="ECO:0000256" key="2">
    <source>
        <dbReference type="ARBA" id="ARBA00022554"/>
    </source>
</evidence>
<evidence type="ECO:0000256" key="3">
    <source>
        <dbReference type="ARBA" id="ARBA00022692"/>
    </source>
</evidence>
<evidence type="ECO:0000313" key="9">
    <source>
        <dbReference type="EMBL" id="CCE62017.1"/>
    </source>
</evidence>
<sequence length="871" mass="99898">MKFASLILDKSVPEWKYNNIDYTKLKIAIKKATTPNGNENHYLDNLSKLFKEQIKNVNIFTSLKIKELSNRIVLLESSILNCKRRNSSSLSSKKRAFQLINLHLNDCKSELQKLSRYIIVQRIAIRKLFKKIIKHSQHDVLQTKAYLETIKCSPEFKYGYEGTSFITLDLDSYLLEISLIQDVLFEAFSEYKKEKANKRSKKNSNLIHENVHLKSLDFDTIFLGRSTKVQSFLISFENIEEFKFLILKSGFNLVDDNIAETSKVVIKNSASLSPKNSARSVRSFQDLTTPTKNSIAPLGQQLQPLKTIVSTSPQESPFGNSNPQSSPTNTISNKNSRASSFTVDARSSQSHEEYFFLKAEKNEYTFLTSKSSNQYPDILLKSGSENREDSNILLCSVGGLRGHIVTNTISQAYVNLLKHRDNTTTVNNIDFDGLDSISKMAVKWITSHKLGLKEPGYSFKRTRFLKYTKNAIYYLSIDQNFVIDNEEILHNFVEIRKVPHIENNENNTSSSLVSDLTRVAHINNDIVIGKICKSMITNKVQAFPIDYEDTIWRIIHYLSNKRNKCSELFTFLLKQIYDVEENSALNCEEFFEVGKQLISEMVPRETQKEEVPALISKASNNTEISNPRSRQRRDTQRQNVSTMEPERYWNEFDDGEDFENNTFYVDEEDNPGTGNFQDNNDQGFIRFNRSLILNMYNLFQNIRNKLGIQDDLTPEPLLQNLRRTSLYTEGSSLLHSNVSTSASQNDFNQLYEFNKLEIEDSTSVYEYRHDQVVTLFYLSALAVSATTSGITFGIILALFTGHADEASLEVEDILVIIIIISLLISMLLNCASILILFSRYKLAPMWHYAMSFSMFILVTFIVCYGVIEILM</sequence>
<dbReference type="RefSeq" id="XP_003684451.1">
    <property type="nucleotide sequence ID" value="XM_003684403.1"/>
</dbReference>
<keyword evidence="3 7" id="KW-0812">Transmembrane</keyword>
<evidence type="ECO:0000313" key="10">
    <source>
        <dbReference type="Proteomes" id="UP000005666"/>
    </source>
</evidence>
<dbReference type="InterPro" id="IPR004331">
    <property type="entry name" value="SPX_dom"/>
</dbReference>
<dbReference type="GeneID" id="11535163"/>
<evidence type="ECO:0000256" key="4">
    <source>
        <dbReference type="ARBA" id="ARBA00022989"/>
    </source>
</evidence>
<dbReference type="CDD" id="cd14474">
    <property type="entry name" value="SPX_YDR089W"/>
    <property type="match status" value="1"/>
</dbReference>
<feature type="region of interest" description="Disordered" evidence="6">
    <location>
        <begin position="310"/>
        <end position="344"/>
    </location>
</feature>
<dbReference type="Proteomes" id="UP000005666">
    <property type="component" value="Chromosome 2"/>
</dbReference>
<protein>
    <recommendedName>
        <fullName evidence="8">SPX domain-containing protein</fullName>
    </recommendedName>
</protein>
<dbReference type="PANTHER" id="PTHR46140">
    <property type="entry name" value="VACUOLAR TRANSPORTER CHAPERONE 1-RELATED"/>
    <property type="match status" value="1"/>
</dbReference>
<reference evidence="9 10" key="1">
    <citation type="journal article" date="2011" name="Proc. Natl. Acad. Sci. U.S.A.">
        <title>Evolutionary erosion of yeast sex chromosomes by mating-type switching accidents.</title>
        <authorList>
            <person name="Gordon J.L."/>
            <person name="Armisen D."/>
            <person name="Proux-Wera E."/>
            <person name="Oheigeartaigh S.S."/>
            <person name="Byrne K.P."/>
            <person name="Wolfe K.H."/>
        </authorList>
    </citation>
    <scope>NUCLEOTIDE SEQUENCE [LARGE SCALE GENOMIC DNA]</scope>
    <source>
        <strain evidence="10">ATCC 24235 / CBS 4417 / NBRC 1672 / NRRL Y-8282 / UCD 70-5</strain>
    </source>
</reference>
<dbReference type="EMBL" id="HE612857">
    <property type="protein sequence ID" value="CCE62017.1"/>
    <property type="molecule type" value="Genomic_DNA"/>
</dbReference>
<dbReference type="GO" id="GO:0007034">
    <property type="term" value="P:vacuolar transport"/>
    <property type="evidence" value="ECO:0007669"/>
    <property type="project" value="TreeGrafter"/>
</dbReference>
<dbReference type="AlphaFoldDB" id="G8BPT6"/>
<keyword evidence="4 7" id="KW-1133">Transmembrane helix</keyword>
<evidence type="ECO:0000256" key="5">
    <source>
        <dbReference type="ARBA" id="ARBA00023136"/>
    </source>
</evidence>
<feature type="transmembrane region" description="Helical" evidence="7">
    <location>
        <begin position="775"/>
        <end position="801"/>
    </location>
</feature>
<feature type="domain" description="SPX" evidence="8">
    <location>
        <begin position="1"/>
        <end position="146"/>
    </location>
</feature>
<dbReference type="GO" id="GO:0016237">
    <property type="term" value="P:microautophagy"/>
    <property type="evidence" value="ECO:0007669"/>
    <property type="project" value="TreeGrafter"/>
</dbReference>
<gene>
    <name evidence="9" type="primary">TPHA0B03470</name>
    <name evidence="9" type="ordered locus">TPHA_0B03470</name>
</gene>
<dbReference type="GO" id="GO:0000329">
    <property type="term" value="C:fungal-type vacuole membrane"/>
    <property type="evidence" value="ECO:0007669"/>
    <property type="project" value="EnsemblFungi"/>
</dbReference>
<dbReference type="GO" id="GO:0033254">
    <property type="term" value="C:vacuolar transporter chaperone complex"/>
    <property type="evidence" value="ECO:0007669"/>
    <property type="project" value="EnsemblFungi"/>
</dbReference>
<dbReference type="STRING" id="1071381.G8BPT6"/>
<dbReference type="OMA" id="IRYWNEF"/>
<dbReference type="PANTHER" id="PTHR46140:SF1">
    <property type="entry name" value="VACUOLAR TRANSPORTER CHAPERONE COMPLEX SUBUNIT 4-RELATED"/>
    <property type="match status" value="1"/>
</dbReference>
<evidence type="ECO:0000256" key="1">
    <source>
        <dbReference type="ARBA" id="ARBA00004128"/>
    </source>
</evidence>
<dbReference type="GO" id="GO:0006799">
    <property type="term" value="P:polyphosphate biosynthetic process"/>
    <property type="evidence" value="ECO:0007669"/>
    <property type="project" value="EnsemblFungi"/>
</dbReference>
<keyword evidence="10" id="KW-1185">Reference proteome</keyword>
<keyword evidence="2" id="KW-0926">Vacuole</keyword>
<evidence type="ECO:0000259" key="8">
    <source>
        <dbReference type="PROSITE" id="PS51382"/>
    </source>
</evidence>
<feature type="transmembrane region" description="Helical" evidence="7">
    <location>
        <begin position="813"/>
        <end position="840"/>
    </location>
</feature>
<organism evidence="9 10">
    <name type="scientific">Tetrapisispora phaffii (strain ATCC 24235 / CBS 4417 / NBRC 1672 / NRRL Y-8282 / UCD 70-5)</name>
    <name type="common">Yeast</name>
    <name type="synonym">Fabospora phaffii</name>
    <dbReference type="NCBI Taxonomy" id="1071381"/>
    <lineage>
        <taxon>Eukaryota</taxon>
        <taxon>Fungi</taxon>
        <taxon>Dikarya</taxon>
        <taxon>Ascomycota</taxon>
        <taxon>Saccharomycotina</taxon>
        <taxon>Saccharomycetes</taxon>
        <taxon>Saccharomycetales</taxon>
        <taxon>Saccharomycetaceae</taxon>
        <taxon>Tetrapisispora</taxon>
    </lineage>
</organism>
<evidence type="ECO:0000256" key="6">
    <source>
        <dbReference type="SAM" id="MobiDB-lite"/>
    </source>
</evidence>
<evidence type="ECO:0000256" key="7">
    <source>
        <dbReference type="SAM" id="Phobius"/>
    </source>
</evidence>
<name>G8BPT6_TETPH</name>
<accession>G8BPT6</accession>
<dbReference type="KEGG" id="tpf:TPHA_0B03470"/>
<dbReference type="GO" id="GO:0042144">
    <property type="term" value="P:vacuole fusion, non-autophagic"/>
    <property type="evidence" value="ECO:0007669"/>
    <property type="project" value="TreeGrafter"/>
</dbReference>
<comment type="subcellular location">
    <subcellularLocation>
        <location evidence="1">Vacuole membrane</location>
        <topology evidence="1">Multi-pass membrane protein</topology>
    </subcellularLocation>
</comment>
<dbReference type="eggNOG" id="ENOG502QSRA">
    <property type="taxonomic scope" value="Eukaryota"/>
</dbReference>
<dbReference type="HOGENOM" id="CLU_016933_0_0_1"/>
<feature type="transmembrane region" description="Helical" evidence="7">
    <location>
        <begin position="846"/>
        <end position="867"/>
    </location>
</feature>
<dbReference type="InterPro" id="IPR051572">
    <property type="entry name" value="VTC_Complex_Subunit"/>
</dbReference>
<feature type="compositionally biased region" description="Polar residues" evidence="6">
    <location>
        <begin position="617"/>
        <end position="628"/>
    </location>
</feature>
<dbReference type="OrthoDB" id="5588846at2759"/>
<feature type="region of interest" description="Disordered" evidence="6">
    <location>
        <begin position="609"/>
        <end position="645"/>
    </location>
</feature>
<dbReference type="PROSITE" id="PS51382">
    <property type="entry name" value="SPX"/>
    <property type="match status" value="1"/>
</dbReference>
<dbReference type="GO" id="GO:0030643">
    <property type="term" value="P:intracellular phosphate ion homeostasis"/>
    <property type="evidence" value="ECO:0007669"/>
    <property type="project" value="EnsemblFungi"/>
</dbReference>
<keyword evidence="5 7" id="KW-0472">Membrane</keyword>